<gene>
    <name evidence="3" type="ORF">Aam_019_016</name>
</gene>
<dbReference type="EMBL" id="BANC01000019">
    <property type="protein sequence ID" value="GAN79236.1"/>
    <property type="molecule type" value="Genomic_DNA"/>
</dbReference>
<evidence type="ECO:0000256" key="1">
    <source>
        <dbReference type="ARBA" id="ARBA00006484"/>
    </source>
</evidence>
<dbReference type="SMART" id="SM00822">
    <property type="entry name" value="PKS_KR"/>
    <property type="match status" value="1"/>
</dbReference>
<feature type="domain" description="Ketoreductase" evidence="2">
    <location>
        <begin position="4"/>
        <end position="169"/>
    </location>
</feature>
<dbReference type="SUPFAM" id="SSF51735">
    <property type="entry name" value="NAD(P)-binding Rossmann-fold domains"/>
    <property type="match status" value="1"/>
</dbReference>
<sequence length="232" mass="23979">MAQRTVLLTGAAGGLGQVFTKALIQAGYALVVTDRTAFPAPSAARRIIVDLTDPDAVKHLAAEAGTVDILINNAAFMPLVPFAQLTSEVWRHIQAVNVEAPFLLAQALCPGMAARGYGRVINFASSTVWGPPPGMTAYATSKMAVIGLTRALASEFGGSGITVNAVSPGLTMHDGTLANLPPGAFEGVKARQFIPRTEEPEDLVGPLLFLASEASGFVTGQVINADGGGFGF</sequence>
<dbReference type="InterPro" id="IPR002347">
    <property type="entry name" value="SDR_fam"/>
</dbReference>
<dbReference type="PANTHER" id="PTHR42760">
    <property type="entry name" value="SHORT-CHAIN DEHYDROGENASES/REDUCTASES FAMILY MEMBER"/>
    <property type="match status" value="1"/>
</dbReference>
<reference evidence="3 4" key="1">
    <citation type="submission" date="2012-11" db="EMBL/GenBank/DDBJ databases">
        <title>Whole genome sequence of Acidocella aminolytica 101 = DSM 11237.</title>
        <authorList>
            <person name="Azuma Y."/>
            <person name="Higashiura N."/>
            <person name="Hirakawa H."/>
            <person name="Matsushita K."/>
        </authorList>
    </citation>
    <scope>NUCLEOTIDE SEQUENCE [LARGE SCALE GENOMIC DNA]</scope>
    <source>
        <strain evidence="4">101 / DSM 11237</strain>
    </source>
</reference>
<comment type="similarity">
    <text evidence="1">Belongs to the short-chain dehydrogenases/reductases (SDR) family.</text>
</comment>
<dbReference type="Gene3D" id="3.40.50.720">
    <property type="entry name" value="NAD(P)-binding Rossmann-like Domain"/>
    <property type="match status" value="1"/>
</dbReference>
<dbReference type="RefSeq" id="WP_048877703.1">
    <property type="nucleotide sequence ID" value="NZ_BANC01000019.1"/>
</dbReference>
<dbReference type="PRINTS" id="PR00080">
    <property type="entry name" value="SDRFAMILY"/>
</dbReference>
<name>A0A0D6PD14_9PROT</name>
<organism evidence="3 4">
    <name type="scientific">Acidocella aminolytica 101 = DSM 11237</name>
    <dbReference type="NCBI Taxonomy" id="1120923"/>
    <lineage>
        <taxon>Bacteria</taxon>
        <taxon>Pseudomonadati</taxon>
        <taxon>Pseudomonadota</taxon>
        <taxon>Alphaproteobacteria</taxon>
        <taxon>Acetobacterales</taxon>
        <taxon>Acidocellaceae</taxon>
        <taxon>Acidocella</taxon>
    </lineage>
</organism>
<evidence type="ECO:0000313" key="3">
    <source>
        <dbReference type="EMBL" id="GAN79236.1"/>
    </source>
</evidence>
<dbReference type="AlphaFoldDB" id="A0A0D6PD14"/>
<dbReference type="InterPro" id="IPR057326">
    <property type="entry name" value="KR_dom"/>
</dbReference>
<dbReference type="PRINTS" id="PR00081">
    <property type="entry name" value="GDHRDH"/>
</dbReference>
<accession>A0A0D6PD14</accession>
<protein>
    <submittedName>
        <fullName evidence="3">Oxidoreductase/short-chain dehydrogenase/reductase SDR</fullName>
    </submittedName>
</protein>
<dbReference type="GO" id="GO:0016616">
    <property type="term" value="F:oxidoreductase activity, acting on the CH-OH group of donors, NAD or NADP as acceptor"/>
    <property type="evidence" value="ECO:0007669"/>
    <property type="project" value="TreeGrafter"/>
</dbReference>
<evidence type="ECO:0000313" key="4">
    <source>
        <dbReference type="Proteomes" id="UP000032668"/>
    </source>
</evidence>
<dbReference type="PROSITE" id="PS00061">
    <property type="entry name" value="ADH_SHORT"/>
    <property type="match status" value="1"/>
</dbReference>
<comment type="caution">
    <text evidence="3">The sequence shown here is derived from an EMBL/GenBank/DDBJ whole genome shotgun (WGS) entry which is preliminary data.</text>
</comment>
<dbReference type="InterPro" id="IPR036291">
    <property type="entry name" value="NAD(P)-bd_dom_sf"/>
</dbReference>
<evidence type="ECO:0000259" key="2">
    <source>
        <dbReference type="SMART" id="SM00822"/>
    </source>
</evidence>
<dbReference type="OrthoDB" id="9804774at2"/>
<keyword evidence="4" id="KW-1185">Reference proteome</keyword>
<dbReference type="Pfam" id="PF13561">
    <property type="entry name" value="adh_short_C2"/>
    <property type="match status" value="1"/>
</dbReference>
<dbReference type="CDD" id="cd05233">
    <property type="entry name" value="SDR_c"/>
    <property type="match status" value="1"/>
</dbReference>
<dbReference type="InterPro" id="IPR020904">
    <property type="entry name" value="Sc_DH/Rdtase_CS"/>
</dbReference>
<dbReference type="STRING" id="1120923.SAMN02746095_03524"/>
<dbReference type="Proteomes" id="UP000032668">
    <property type="component" value="Unassembled WGS sequence"/>
</dbReference>
<proteinExistence type="inferred from homology"/>